<dbReference type="Proteomes" id="UP000596742">
    <property type="component" value="Unassembled WGS sequence"/>
</dbReference>
<keyword evidence="5" id="KW-0812">Transmembrane</keyword>
<feature type="non-terminal residue" evidence="11">
    <location>
        <position position="148"/>
    </location>
</feature>
<keyword evidence="3 10" id="KW-0328">Glycosyltransferase</keyword>
<evidence type="ECO:0000256" key="6">
    <source>
        <dbReference type="ARBA" id="ARBA00022968"/>
    </source>
</evidence>
<dbReference type="InterPro" id="IPR002659">
    <property type="entry name" value="Glyco_trans_31"/>
</dbReference>
<evidence type="ECO:0000256" key="10">
    <source>
        <dbReference type="RuleBase" id="RU363063"/>
    </source>
</evidence>
<dbReference type="PANTHER" id="PTHR11214:SF364">
    <property type="entry name" value="HEXOSYLTRANSFERASE"/>
    <property type="match status" value="1"/>
</dbReference>
<feature type="non-terminal residue" evidence="11">
    <location>
        <position position="1"/>
    </location>
</feature>
<keyword evidence="8 10" id="KW-0333">Golgi apparatus</keyword>
<keyword evidence="7" id="KW-1133">Transmembrane helix</keyword>
<dbReference type="GO" id="GO:0000139">
    <property type="term" value="C:Golgi membrane"/>
    <property type="evidence" value="ECO:0007669"/>
    <property type="project" value="UniProtKB-SubCell"/>
</dbReference>
<evidence type="ECO:0000256" key="3">
    <source>
        <dbReference type="ARBA" id="ARBA00022676"/>
    </source>
</evidence>
<dbReference type="EC" id="2.4.1.-" evidence="10"/>
<comment type="caution">
    <text evidence="11">The sequence shown here is derived from an EMBL/GenBank/DDBJ whole genome shotgun (WGS) entry which is preliminary data.</text>
</comment>
<comment type="similarity">
    <text evidence="2 10">Belongs to the glycosyltransferase 31 family.</text>
</comment>
<gene>
    <name evidence="11" type="ORF">MGAL_10B087589</name>
</gene>
<evidence type="ECO:0000256" key="4">
    <source>
        <dbReference type="ARBA" id="ARBA00022679"/>
    </source>
</evidence>
<protein>
    <recommendedName>
        <fullName evidence="10">Hexosyltransferase</fullName>
        <ecNumber evidence="10">2.4.1.-</ecNumber>
    </recommendedName>
</protein>
<organism evidence="11 12">
    <name type="scientific">Mytilus galloprovincialis</name>
    <name type="common">Mediterranean mussel</name>
    <dbReference type="NCBI Taxonomy" id="29158"/>
    <lineage>
        <taxon>Eukaryota</taxon>
        <taxon>Metazoa</taxon>
        <taxon>Spiralia</taxon>
        <taxon>Lophotrochozoa</taxon>
        <taxon>Mollusca</taxon>
        <taxon>Bivalvia</taxon>
        <taxon>Autobranchia</taxon>
        <taxon>Pteriomorphia</taxon>
        <taxon>Mytilida</taxon>
        <taxon>Mytiloidea</taxon>
        <taxon>Mytilidae</taxon>
        <taxon>Mytilinae</taxon>
        <taxon>Mytilus</taxon>
    </lineage>
</organism>
<name>A0A8B6G9D3_MYTGA</name>
<sequence>EGISKSQEKTENTTLQQEIELESKRYMDKIQGNFIDSYRNLTYKLVFSLFWVIKMDDDIKINIPLVVPYLAEKVKAGKSVNVLECKTITENIPVREKNNKWFITLEEYPFSKFPPCCAGHSSIMSVDVVRKMYKASQKVPYLWLEDVY</sequence>
<dbReference type="EMBL" id="UYJE01008065">
    <property type="protein sequence ID" value="VDI60709.1"/>
    <property type="molecule type" value="Genomic_DNA"/>
</dbReference>
<evidence type="ECO:0000256" key="1">
    <source>
        <dbReference type="ARBA" id="ARBA00004323"/>
    </source>
</evidence>
<evidence type="ECO:0000313" key="11">
    <source>
        <dbReference type="EMBL" id="VDI60709.1"/>
    </source>
</evidence>
<proteinExistence type="inferred from homology"/>
<evidence type="ECO:0000256" key="5">
    <source>
        <dbReference type="ARBA" id="ARBA00022692"/>
    </source>
</evidence>
<evidence type="ECO:0000256" key="2">
    <source>
        <dbReference type="ARBA" id="ARBA00008661"/>
    </source>
</evidence>
<keyword evidence="4" id="KW-0808">Transferase</keyword>
<dbReference type="GO" id="GO:0016758">
    <property type="term" value="F:hexosyltransferase activity"/>
    <property type="evidence" value="ECO:0007669"/>
    <property type="project" value="InterPro"/>
</dbReference>
<dbReference type="GO" id="GO:0006493">
    <property type="term" value="P:protein O-linked glycosylation"/>
    <property type="evidence" value="ECO:0007669"/>
    <property type="project" value="TreeGrafter"/>
</dbReference>
<evidence type="ECO:0000256" key="7">
    <source>
        <dbReference type="ARBA" id="ARBA00022989"/>
    </source>
</evidence>
<dbReference type="Pfam" id="PF01762">
    <property type="entry name" value="Galactosyl_T"/>
    <property type="match status" value="1"/>
</dbReference>
<keyword evidence="9" id="KW-0472">Membrane</keyword>
<keyword evidence="6" id="KW-0735">Signal-anchor</keyword>
<evidence type="ECO:0000256" key="8">
    <source>
        <dbReference type="ARBA" id="ARBA00023034"/>
    </source>
</evidence>
<evidence type="ECO:0000256" key="9">
    <source>
        <dbReference type="ARBA" id="ARBA00023136"/>
    </source>
</evidence>
<evidence type="ECO:0000313" key="12">
    <source>
        <dbReference type="Proteomes" id="UP000596742"/>
    </source>
</evidence>
<reference evidence="11" key="1">
    <citation type="submission" date="2018-11" db="EMBL/GenBank/DDBJ databases">
        <authorList>
            <person name="Alioto T."/>
            <person name="Alioto T."/>
        </authorList>
    </citation>
    <scope>NUCLEOTIDE SEQUENCE</scope>
</reference>
<accession>A0A8B6G9D3</accession>
<dbReference type="PANTHER" id="PTHR11214">
    <property type="entry name" value="BETA-1,3-N-ACETYLGLUCOSAMINYLTRANSFERASE"/>
    <property type="match status" value="1"/>
</dbReference>
<dbReference type="OrthoDB" id="6381420at2759"/>
<dbReference type="AlphaFoldDB" id="A0A8B6G9D3"/>
<comment type="subcellular location">
    <subcellularLocation>
        <location evidence="1 10">Golgi apparatus membrane</location>
        <topology evidence="1 10">Single-pass type II membrane protein</topology>
    </subcellularLocation>
</comment>
<keyword evidence="12" id="KW-1185">Reference proteome</keyword>